<name>A0A4Y9THJ5_PSEFL</name>
<dbReference type="AlphaFoldDB" id="A0A4Y9THJ5"/>
<protein>
    <submittedName>
        <fullName evidence="1">Uncharacterized protein</fullName>
    </submittedName>
</protein>
<sequence length="71" mass="7875">MSWATTPRCSKTRVLIAFEAAIGGKPPPTGKRIPNVGGGLPSMRPLLTTLQRGRIYVPRIRLHHCGCRLRR</sequence>
<proteinExistence type="predicted"/>
<dbReference type="EMBL" id="SPVI01000009">
    <property type="protein sequence ID" value="TFW42357.1"/>
    <property type="molecule type" value="Genomic_DNA"/>
</dbReference>
<accession>A0A4Y9THJ5</accession>
<reference evidence="1 2" key="1">
    <citation type="submission" date="2019-03" db="EMBL/GenBank/DDBJ databases">
        <title>Biocontrol and xenobiotic degradation properties of endophytic Pseudomonas fluorescens strain BRZ63.</title>
        <authorList>
            <person name="Chlebek D.A."/>
            <person name="Pinski A."/>
            <person name="Zur J.P."/>
            <person name="Michalska J."/>
            <person name="Hupert-Kocurek K.T."/>
        </authorList>
    </citation>
    <scope>NUCLEOTIDE SEQUENCE [LARGE SCALE GENOMIC DNA]</scope>
    <source>
        <strain evidence="1 2">BRZ63</strain>
    </source>
</reference>
<evidence type="ECO:0000313" key="1">
    <source>
        <dbReference type="EMBL" id="TFW42357.1"/>
    </source>
</evidence>
<gene>
    <name evidence="1" type="ORF">E4T65_16045</name>
</gene>
<evidence type="ECO:0000313" key="2">
    <source>
        <dbReference type="Proteomes" id="UP000297322"/>
    </source>
</evidence>
<organism evidence="1 2">
    <name type="scientific">Pseudomonas fluorescens</name>
    <dbReference type="NCBI Taxonomy" id="294"/>
    <lineage>
        <taxon>Bacteria</taxon>
        <taxon>Pseudomonadati</taxon>
        <taxon>Pseudomonadota</taxon>
        <taxon>Gammaproteobacteria</taxon>
        <taxon>Pseudomonadales</taxon>
        <taxon>Pseudomonadaceae</taxon>
        <taxon>Pseudomonas</taxon>
    </lineage>
</organism>
<dbReference type="Proteomes" id="UP000297322">
    <property type="component" value="Unassembled WGS sequence"/>
</dbReference>
<comment type="caution">
    <text evidence="1">The sequence shown here is derived from an EMBL/GenBank/DDBJ whole genome shotgun (WGS) entry which is preliminary data.</text>
</comment>